<protein>
    <submittedName>
        <fullName evidence="1">Tripartite motif containing 26</fullName>
    </submittedName>
</protein>
<accession>A0A8T1RZD5</accession>
<dbReference type="PANTHER" id="PTHR24103">
    <property type="entry name" value="E3 UBIQUITIN-PROTEIN LIGASE TRIM"/>
    <property type="match status" value="1"/>
</dbReference>
<proteinExistence type="predicted"/>
<dbReference type="Proteomes" id="UP000765507">
    <property type="component" value="Unassembled WGS sequence"/>
</dbReference>
<dbReference type="OrthoDB" id="9428588at2759"/>
<keyword evidence="2" id="KW-1185">Reference proteome</keyword>
<sequence length="104" mass="11953">MPVTLHVSPTCPFPVCPLQVETEAERQKIISVFKRLHQFLEDQEHLLLAQLEMLDKEIRKSQDGNATRVSKEIPHLSELISEMEGKCQQPASKFLQDIRSTLSR</sequence>
<dbReference type="AlphaFoldDB" id="A0A8T1RZD5"/>
<evidence type="ECO:0000313" key="2">
    <source>
        <dbReference type="Proteomes" id="UP000765507"/>
    </source>
</evidence>
<organism evidence="1 2">
    <name type="scientific">Chelydra serpentina</name>
    <name type="common">Snapping turtle</name>
    <name type="synonym">Testudo serpentina</name>
    <dbReference type="NCBI Taxonomy" id="8475"/>
    <lineage>
        <taxon>Eukaryota</taxon>
        <taxon>Metazoa</taxon>
        <taxon>Chordata</taxon>
        <taxon>Craniata</taxon>
        <taxon>Vertebrata</taxon>
        <taxon>Euteleostomi</taxon>
        <taxon>Archelosauria</taxon>
        <taxon>Testudinata</taxon>
        <taxon>Testudines</taxon>
        <taxon>Cryptodira</taxon>
        <taxon>Durocryptodira</taxon>
        <taxon>Americhelydia</taxon>
        <taxon>Chelydroidea</taxon>
        <taxon>Chelydridae</taxon>
        <taxon>Chelydra</taxon>
    </lineage>
</organism>
<dbReference type="InterPro" id="IPR050143">
    <property type="entry name" value="TRIM/RBCC"/>
</dbReference>
<dbReference type="EMBL" id="JAHGAV010001744">
    <property type="protein sequence ID" value="KAG6921745.1"/>
    <property type="molecule type" value="Genomic_DNA"/>
</dbReference>
<name>A0A8T1RZD5_CHESE</name>
<comment type="caution">
    <text evidence="1">The sequence shown here is derived from an EMBL/GenBank/DDBJ whole genome shotgun (WGS) entry which is preliminary data.</text>
</comment>
<reference evidence="1 2" key="1">
    <citation type="journal article" date="2020" name="G3 (Bethesda)">
        <title>Draft Genome of the Common Snapping Turtle, Chelydra serpentina, a Model for Phenotypic Plasticity in Reptiles.</title>
        <authorList>
            <person name="Das D."/>
            <person name="Singh S.K."/>
            <person name="Bierstedt J."/>
            <person name="Erickson A."/>
            <person name="Galli G.L.J."/>
            <person name="Crossley D.A. 2nd"/>
            <person name="Rhen T."/>
        </authorList>
    </citation>
    <scope>NUCLEOTIDE SEQUENCE [LARGE SCALE GENOMIC DNA]</scope>
    <source>
        <strain evidence="1">KW</strain>
    </source>
</reference>
<gene>
    <name evidence="1" type="primary">TRIM26</name>
    <name evidence="1" type="ORF">G0U57_005520</name>
</gene>
<evidence type="ECO:0000313" key="1">
    <source>
        <dbReference type="EMBL" id="KAG6921745.1"/>
    </source>
</evidence>